<dbReference type="RefSeq" id="WP_194412864.1">
    <property type="nucleotide sequence ID" value="NZ_BAABKZ010000001.1"/>
</dbReference>
<name>A0ABP9M3I9_9MICO</name>
<evidence type="ECO:0000313" key="3">
    <source>
        <dbReference type="Proteomes" id="UP001501407"/>
    </source>
</evidence>
<evidence type="ECO:0000313" key="2">
    <source>
        <dbReference type="EMBL" id="GAA5088201.1"/>
    </source>
</evidence>
<dbReference type="InterPro" id="IPR001466">
    <property type="entry name" value="Beta-lactam-related"/>
</dbReference>
<keyword evidence="3" id="KW-1185">Reference proteome</keyword>
<protein>
    <submittedName>
        <fullName evidence="2">Serine hydrolase domain-containing protein</fullName>
    </submittedName>
</protein>
<proteinExistence type="predicted"/>
<comment type="caution">
    <text evidence="2">The sequence shown here is derived from an EMBL/GenBank/DDBJ whole genome shotgun (WGS) entry which is preliminary data.</text>
</comment>
<dbReference type="GO" id="GO:0016787">
    <property type="term" value="F:hydrolase activity"/>
    <property type="evidence" value="ECO:0007669"/>
    <property type="project" value="UniProtKB-KW"/>
</dbReference>
<dbReference type="SUPFAM" id="SSF56601">
    <property type="entry name" value="beta-lactamase/transpeptidase-like"/>
    <property type="match status" value="1"/>
</dbReference>
<reference evidence="3" key="1">
    <citation type="journal article" date="2019" name="Int. J. Syst. Evol. Microbiol.">
        <title>The Global Catalogue of Microorganisms (GCM) 10K type strain sequencing project: providing services to taxonomists for standard genome sequencing and annotation.</title>
        <authorList>
            <consortium name="The Broad Institute Genomics Platform"/>
            <consortium name="The Broad Institute Genome Sequencing Center for Infectious Disease"/>
            <person name="Wu L."/>
            <person name="Ma J."/>
        </authorList>
    </citation>
    <scope>NUCLEOTIDE SEQUENCE [LARGE SCALE GENOMIC DNA]</scope>
    <source>
        <strain evidence="3">JCM 18959</strain>
    </source>
</reference>
<dbReference type="Gene3D" id="3.40.710.10">
    <property type="entry name" value="DD-peptidase/beta-lactamase superfamily"/>
    <property type="match status" value="1"/>
</dbReference>
<organism evidence="2 3">
    <name type="scientific">Microbacterium yannicii</name>
    <dbReference type="NCBI Taxonomy" id="671622"/>
    <lineage>
        <taxon>Bacteria</taxon>
        <taxon>Bacillati</taxon>
        <taxon>Actinomycetota</taxon>
        <taxon>Actinomycetes</taxon>
        <taxon>Micrococcales</taxon>
        <taxon>Microbacteriaceae</taxon>
        <taxon>Microbacterium</taxon>
    </lineage>
</organism>
<dbReference type="PANTHER" id="PTHR46825:SF9">
    <property type="entry name" value="BETA-LACTAMASE-RELATED DOMAIN-CONTAINING PROTEIN"/>
    <property type="match status" value="1"/>
</dbReference>
<dbReference type="Pfam" id="PF00144">
    <property type="entry name" value="Beta-lactamase"/>
    <property type="match status" value="1"/>
</dbReference>
<accession>A0ABP9M3I9</accession>
<evidence type="ECO:0000259" key="1">
    <source>
        <dbReference type="Pfam" id="PF00144"/>
    </source>
</evidence>
<keyword evidence="2" id="KW-0378">Hydrolase</keyword>
<dbReference type="Proteomes" id="UP001501407">
    <property type="component" value="Unassembled WGS sequence"/>
</dbReference>
<gene>
    <name evidence="2" type="ORF">GCM10025760_10370</name>
</gene>
<dbReference type="EMBL" id="BAABKZ010000001">
    <property type="protein sequence ID" value="GAA5088201.1"/>
    <property type="molecule type" value="Genomic_DNA"/>
</dbReference>
<dbReference type="InterPro" id="IPR050491">
    <property type="entry name" value="AmpC-like"/>
</dbReference>
<sequence>MSATTAQTGTGALARHARDALDERLDDATLRRAPASVAAVVESGRVVAVAAHGDPRRDSSPTRRGTVFRIASMSKSFLAATALSLRDEGLLDLHAPAADYVPELAGTRFGDHDARLTLDALLSNRGGLAEDNPWGDENLGSSRTEMAALVAAGVPLAAQPATEYHYSNLGISFVGRAIEAVTGRDVEDVVRERVLNPLGLRDTRPDARLYGDDDDLAAGFRTFDDGLTFTPEPYVGSGALACIGSLFSTVDDVATWMHFLGSAFDDAPADGHVLAAASRREMQTVRTLIPTSERSSPARELEGAGYGYGLVVEHDRRFGRVVLHAGGLPGFSSHMRWHPAAGIGVVVFGNSDAFGAGAIAGDVLHGVLTRADAPAAIVRPWAATLAAAARLDAVLTEGRPLSAASELLARNVLRDVPDEVRSRHISQALAEAGPVRTDAAPFAERVLSASDRSTLRWVVPCESGALVCDLRMIGLREPLVQEFTVQVADAAGVKPRGETPRATDHYRVAP</sequence>
<dbReference type="InterPro" id="IPR012338">
    <property type="entry name" value="Beta-lactam/transpept-like"/>
</dbReference>
<dbReference type="PANTHER" id="PTHR46825">
    <property type="entry name" value="D-ALANYL-D-ALANINE-CARBOXYPEPTIDASE/ENDOPEPTIDASE AMPH"/>
    <property type="match status" value="1"/>
</dbReference>
<feature type="domain" description="Beta-lactamase-related" evidence="1">
    <location>
        <begin position="31"/>
        <end position="354"/>
    </location>
</feature>